<evidence type="ECO:0000256" key="1">
    <source>
        <dbReference type="ARBA" id="ARBA00001946"/>
    </source>
</evidence>
<evidence type="ECO:0000256" key="3">
    <source>
        <dbReference type="ARBA" id="ARBA00022679"/>
    </source>
</evidence>
<dbReference type="SUPFAM" id="SSF48576">
    <property type="entry name" value="Terpenoid synthases"/>
    <property type="match status" value="1"/>
</dbReference>
<dbReference type="GO" id="GO:0046872">
    <property type="term" value="F:metal ion binding"/>
    <property type="evidence" value="ECO:0007669"/>
    <property type="project" value="UniProtKB-KW"/>
</dbReference>
<dbReference type="GO" id="GO:0106350">
    <property type="term" value="F:all-trans-octaprenyl-diphosphate synthase activity"/>
    <property type="evidence" value="ECO:0007669"/>
    <property type="project" value="UniProtKB-EC"/>
</dbReference>
<comment type="similarity">
    <text evidence="2 12">Belongs to the FPP/GGPP synthase family.</text>
</comment>
<dbReference type="FunFam" id="1.10.600.10:FF:000002">
    <property type="entry name" value="Octaprenyl diphosphate synthase"/>
    <property type="match status" value="1"/>
</dbReference>
<dbReference type="Proteomes" id="UP000051494">
    <property type="component" value="Unassembled WGS sequence"/>
</dbReference>
<reference evidence="13" key="1">
    <citation type="submission" date="2015-09" db="EMBL/GenBank/DDBJ databases">
        <title>Draft Genome Sequences of Two Novel Amoeba-resistant Intranuclear Bacteria, Candidatus Berkiella cookevillensis and Candidatus Berkiella aquae.</title>
        <authorList>
            <person name="Mehari Y.T."/>
            <person name="Arivett B.A."/>
            <person name="Farone A.L."/>
            <person name="Gunderson J.H."/>
            <person name="Farone M.B."/>
        </authorList>
    </citation>
    <scope>NUCLEOTIDE SEQUENCE [LARGE SCALE GENOMIC DNA]</scope>
    <source>
        <strain evidence="13">CC99</strain>
    </source>
</reference>
<dbReference type="Pfam" id="PF00348">
    <property type="entry name" value="polyprenyl_synt"/>
    <property type="match status" value="1"/>
</dbReference>
<comment type="catalytic activity">
    <reaction evidence="6">
        <text>5 isopentenyl diphosphate + (2E,6E)-farnesyl diphosphate = all-trans-octaprenyl diphosphate + 5 diphosphate</text>
        <dbReference type="Rhea" id="RHEA:27798"/>
        <dbReference type="ChEBI" id="CHEBI:33019"/>
        <dbReference type="ChEBI" id="CHEBI:57711"/>
        <dbReference type="ChEBI" id="CHEBI:128769"/>
        <dbReference type="ChEBI" id="CHEBI:175763"/>
        <dbReference type="EC" id="2.5.1.90"/>
    </reaction>
</comment>
<dbReference type="CDD" id="cd00685">
    <property type="entry name" value="Trans_IPPS_HT"/>
    <property type="match status" value="1"/>
</dbReference>
<sequence length="322" mass="35070">MTIQPLRQCVSSELQAVDTLIVSSLESKVETVNQIGHYIVNSGGKRIRPLVVLLSGKACQAQSEEAIAMATIIEFIHTATLLHDDVVDRSLLRRGIPTANAVWDNASAVLVGDFIYSRAFQMIARLKNAEATEILAETTNVIAEGEVLQLTHRQQPDISEAQYLRVIEYKTAKLFEAACQLGAVLGNQSRTIKQMLASYGKHIGIAFQLVDDLLDYQSNNPDWGKNIGDDLAEGKATLPLIYGMQHGDAALAELIKSAILNKGSDKLAEIQSGIVSSGAIDYTMRLASEAIRNAKKALTLLPDTDYKAALNDLADFVVARNY</sequence>
<dbReference type="PROSITE" id="PS00723">
    <property type="entry name" value="POLYPRENYL_SYNTHASE_1"/>
    <property type="match status" value="1"/>
</dbReference>
<evidence type="ECO:0000313" key="14">
    <source>
        <dbReference type="EMBL" id="MCS5709500.1"/>
    </source>
</evidence>
<protein>
    <recommendedName>
        <fullName evidence="9">Octaprenyl diphosphate synthase</fullName>
        <ecNumber evidence="8">2.5.1.90</ecNumber>
    </recommendedName>
    <alternativeName>
        <fullName evidence="11">All-trans-octaprenyl-diphosphate synthase</fullName>
    </alternativeName>
    <alternativeName>
        <fullName evidence="10">Octaprenyl pyrophosphate synthase</fullName>
    </alternativeName>
</protein>
<evidence type="ECO:0000313" key="13">
    <source>
        <dbReference type="EMBL" id="KRG19151.1"/>
    </source>
</evidence>
<evidence type="ECO:0000256" key="11">
    <source>
        <dbReference type="ARBA" id="ARBA00083124"/>
    </source>
</evidence>
<dbReference type="SFLD" id="SFLDS00005">
    <property type="entry name" value="Isoprenoid_Synthase_Type_I"/>
    <property type="match status" value="1"/>
</dbReference>
<dbReference type="GO" id="GO:0008299">
    <property type="term" value="P:isoprenoid biosynthetic process"/>
    <property type="evidence" value="ECO:0007669"/>
    <property type="project" value="InterPro"/>
</dbReference>
<proteinExistence type="inferred from homology"/>
<dbReference type="RefSeq" id="WP_057624255.1">
    <property type="nucleotide sequence ID" value="NZ_LKHV02000001.1"/>
</dbReference>
<evidence type="ECO:0000313" key="15">
    <source>
        <dbReference type="Proteomes" id="UP000051494"/>
    </source>
</evidence>
<keyword evidence="4" id="KW-0479">Metal-binding</keyword>
<evidence type="ECO:0000256" key="7">
    <source>
        <dbReference type="ARBA" id="ARBA00055029"/>
    </source>
</evidence>
<dbReference type="OrthoDB" id="9805316at2"/>
<comment type="cofactor">
    <cofactor evidence="1">
        <name>Mg(2+)</name>
        <dbReference type="ChEBI" id="CHEBI:18420"/>
    </cofactor>
</comment>
<evidence type="ECO:0000256" key="12">
    <source>
        <dbReference type="RuleBase" id="RU004466"/>
    </source>
</evidence>
<keyword evidence="5" id="KW-0460">Magnesium</keyword>
<reference evidence="14" key="3">
    <citation type="submission" date="2021-06" db="EMBL/GenBank/DDBJ databases">
        <title>Genomic Description and Analysis of Intracellular Bacteria, Candidatus Berkiella cookevillensis and Candidatus Berkiella aquae.</title>
        <authorList>
            <person name="Kidane D.T."/>
            <person name="Mehari Y.T."/>
            <person name="Rice F.C."/>
            <person name="Arivett B.A."/>
            <person name="Farone A.L."/>
            <person name="Berk S.G."/>
            <person name="Farone M.B."/>
        </authorList>
    </citation>
    <scope>NUCLEOTIDE SEQUENCE</scope>
    <source>
        <strain evidence="14">CC99</strain>
    </source>
</reference>
<keyword evidence="3 12" id="KW-0808">Transferase</keyword>
<dbReference type="InterPro" id="IPR033749">
    <property type="entry name" value="Polyprenyl_synt_CS"/>
</dbReference>
<comment type="function">
    <text evidence="7">Supplies octaprenyl diphosphate, the precursor for the side chain of the isoprenoid quinones ubiquinone and menaquinone.</text>
</comment>
<dbReference type="InterPro" id="IPR000092">
    <property type="entry name" value="Polyprenyl_synt"/>
</dbReference>
<evidence type="ECO:0000256" key="10">
    <source>
        <dbReference type="ARBA" id="ARBA00079637"/>
    </source>
</evidence>
<dbReference type="STRING" id="437022.CC99x_01150"/>
<dbReference type="AlphaFoldDB" id="A0A0Q9YF12"/>
<evidence type="ECO:0000256" key="6">
    <source>
        <dbReference type="ARBA" id="ARBA00051506"/>
    </source>
</evidence>
<evidence type="ECO:0000256" key="9">
    <source>
        <dbReference type="ARBA" id="ARBA00072473"/>
    </source>
</evidence>
<dbReference type="Gene3D" id="1.10.600.10">
    <property type="entry name" value="Farnesyl Diphosphate Synthase"/>
    <property type="match status" value="1"/>
</dbReference>
<evidence type="ECO:0000256" key="8">
    <source>
        <dbReference type="ARBA" id="ARBA00066511"/>
    </source>
</evidence>
<evidence type="ECO:0000256" key="5">
    <source>
        <dbReference type="ARBA" id="ARBA00022842"/>
    </source>
</evidence>
<accession>A0A0Q9YF12</accession>
<evidence type="ECO:0000256" key="2">
    <source>
        <dbReference type="ARBA" id="ARBA00006706"/>
    </source>
</evidence>
<evidence type="ECO:0000256" key="4">
    <source>
        <dbReference type="ARBA" id="ARBA00022723"/>
    </source>
</evidence>
<dbReference type="InterPro" id="IPR008949">
    <property type="entry name" value="Isoprenoid_synthase_dom_sf"/>
</dbReference>
<dbReference type="EC" id="2.5.1.90" evidence="8"/>
<organism evidence="13">
    <name type="scientific">Candidatus Berkiella cookevillensis</name>
    <dbReference type="NCBI Taxonomy" id="437022"/>
    <lineage>
        <taxon>Bacteria</taxon>
        <taxon>Pseudomonadati</taxon>
        <taxon>Pseudomonadota</taxon>
        <taxon>Gammaproteobacteria</taxon>
        <taxon>Candidatus Berkiellales</taxon>
        <taxon>Candidatus Berkiellaceae</taxon>
        <taxon>Candidatus Berkiella</taxon>
    </lineage>
</organism>
<name>A0A0Q9YF12_9GAMM</name>
<keyword evidence="15" id="KW-1185">Reference proteome</keyword>
<reference evidence="14" key="2">
    <citation type="journal article" date="2016" name="Genome Announc.">
        <title>Draft Genome Sequences of Two Novel Amoeba-Resistant Intranuclear Bacteria, 'Candidatus Berkiella cookevillensis' and 'Candidatus Berkiella aquae'.</title>
        <authorList>
            <person name="Mehari Y.T."/>
            <person name="Arivett B.A."/>
            <person name="Farone A.L."/>
            <person name="Gunderson J.H."/>
            <person name="Farone M.B."/>
        </authorList>
    </citation>
    <scope>NUCLEOTIDE SEQUENCE</scope>
    <source>
        <strain evidence="14">CC99</strain>
    </source>
</reference>
<gene>
    <name evidence="13" type="primary">ispB</name>
    <name evidence="14" type="ORF">CC99x_011395</name>
    <name evidence="13" type="ORF">CC99x_01150</name>
</gene>
<dbReference type="EMBL" id="LKHV01000004">
    <property type="protein sequence ID" value="KRG19151.1"/>
    <property type="molecule type" value="Genomic_DNA"/>
</dbReference>
<dbReference type="PANTHER" id="PTHR12001:SF69">
    <property type="entry name" value="ALL TRANS-POLYPRENYL-DIPHOSPHATE SYNTHASE PDSS1"/>
    <property type="match status" value="1"/>
</dbReference>
<dbReference type="PATRIC" id="fig|1590042.3.peg.1163"/>
<dbReference type="PANTHER" id="PTHR12001">
    <property type="entry name" value="GERANYLGERANYL PYROPHOSPHATE SYNTHASE"/>
    <property type="match status" value="1"/>
</dbReference>
<comment type="caution">
    <text evidence="13">The sequence shown here is derived from an EMBL/GenBank/DDBJ whole genome shotgun (WGS) entry which is preliminary data.</text>
</comment>
<dbReference type="PROSITE" id="PS00444">
    <property type="entry name" value="POLYPRENYL_SYNTHASE_2"/>
    <property type="match status" value="1"/>
</dbReference>
<dbReference type="EMBL" id="LKHV02000001">
    <property type="protein sequence ID" value="MCS5709500.1"/>
    <property type="molecule type" value="Genomic_DNA"/>
</dbReference>